<evidence type="ECO:0000256" key="2">
    <source>
        <dbReference type="ARBA" id="ARBA00009055"/>
    </source>
</evidence>
<dbReference type="EMBL" id="RWKW01000056">
    <property type="protein sequence ID" value="RST85338.1"/>
    <property type="molecule type" value="Genomic_DNA"/>
</dbReference>
<keyword evidence="5" id="KW-0812">Transmembrane</keyword>
<evidence type="ECO:0000256" key="4">
    <source>
        <dbReference type="ARBA" id="ARBA00022452"/>
    </source>
</evidence>
<evidence type="ECO:0000256" key="5">
    <source>
        <dbReference type="ARBA" id="ARBA00022692"/>
    </source>
</evidence>
<evidence type="ECO:0000256" key="1">
    <source>
        <dbReference type="ARBA" id="ARBA00004442"/>
    </source>
</evidence>
<comment type="subcellular location">
    <subcellularLocation>
        <location evidence="1">Cell outer membrane</location>
    </subcellularLocation>
</comment>
<dbReference type="AlphaFoldDB" id="A0A3R9Y6N1"/>
<dbReference type="Pfam" id="PF08479">
    <property type="entry name" value="POTRA_2"/>
    <property type="match status" value="1"/>
</dbReference>
<feature type="domain" description="POTRA" evidence="10">
    <location>
        <begin position="83"/>
        <end position="161"/>
    </location>
</feature>
<dbReference type="InterPro" id="IPR005565">
    <property type="entry name" value="Hemolysn_activator_HlyB_C"/>
</dbReference>
<dbReference type="PANTHER" id="PTHR34597:SF1">
    <property type="entry name" value="HEME_HEMOPEXIN TRANSPORTER PROTEIN HUXB"/>
    <property type="match status" value="1"/>
</dbReference>
<keyword evidence="9" id="KW-0732">Signal</keyword>
<evidence type="ECO:0000256" key="3">
    <source>
        <dbReference type="ARBA" id="ARBA00022448"/>
    </source>
</evidence>
<dbReference type="Pfam" id="PF03865">
    <property type="entry name" value="ShlB"/>
    <property type="match status" value="1"/>
</dbReference>
<dbReference type="OrthoDB" id="7439045at2"/>
<reference evidence="11 12" key="1">
    <citation type="submission" date="2018-12" db="EMBL/GenBank/DDBJ databases">
        <title>Mesorhizobium carbonis sp. nov., isolated from coal mine water.</title>
        <authorList>
            <person name="Xin W."/>
            <person name="Xu Z."/>
            <person name="Xiang F."/>
            <person name="Zhang J."/>
            <person name="Xi L."/>
            <person name="Liu J."/>
        </authorList>
    </citation>
    <scope>NUCLEOTIDE SEQUENCE [LARGE SCALE GENOMIC DNA]</scope>
    <source>
        <strain evidence="11 12">B2.3</strain>
    </source>
</reference>
<keyword evidence="8" id="KW-0998">Cell outer membrane</keyword>
<dbReference type="GO" id="GO:0098046">
    <property type="term" value="C:type V protein secretion system complex"/>
    <property type="evidence" value="ECO:0007669"/>
    <property type="project" value="TreeGrafter"/>
</dbReference>
<evidence type="ECO:0000256" key="6">
    <source>
        <dbReference type="ARBA" id="ARBA00022927"/>
    </source>
</evidence>
<dbReference type="Gene3D" id="2.40.160.50">
    <property type="entry name" value="membrane protein fhac: a member of the omp85/tpsb transporter family"/>
    <property type="match status" value="1"/>
</dbReference>
<keyword evidence="6" id="KW-0653">Protein transport</keyword>
<evidence type="ECO:0000259" key="10">
    <source>
        <dbReference type="PROSITE" id="PS51779"/>
    </source>
</evidence>
<evidence type="ECO:0000256" key="7">
    <source>
        <dbReference type="ARBA" id="ARBA00023136"/>
    </source>
</evidence>
<dbReference type="GO" id="GO:0008320">
    <property type="term" value="F:protein transmembrane transporter activity"/>
    <property type="evidence" value="ECO:0007669"/>
    <property type="project" value="TreeGrafter"/>
</dbReference>
<proteinExistence type="inferred from homology"/>
<dbReference type="Gene3D" id="3.10.20.310">
    <property type="entry name" value="membrane protein fhac"/>
    <property type="match status" value="1"/>
</dbReference>
<dbReference type="PANTHER" id="PTHR34597">
    <property type="entry name" value="SLR1661 PROTEIN"/>
    <property type="match status" value="1"/>
</dbReference>
<keyword evidence="3" id="KW-0813">Transport</keyword>
<dbReference type="InterPro" id="IPR034746">
    <property type="entry name" value="POTRA"/>
</dbReference>
<keyword evidence="7" id="KW-0472">Membrane</keyword>
<dbReference type="InterPro" id="IPR013686">
    <property type="entry name" value="Polypept-transport_assoc_ShlB"/>
</dbReference>
<name>A0A3R9Y6N1_9HYPH</name>
<keyword evidence="12" id="KW-1185">Reference proteome</keyword>
<dbReference type="GO" id="GO:0046819">
    <property type="term" value="P:protein secretion by the type V secretion system"/>
    <property type="evidence" value="ECO:0007669"/>
    <property type="project" value="TreeGrafter"/>
</dbReference>
<dbReference type="PROSITE" id="PS51779">
    <property type="entry name" value="POTRA"/>
    <property type="match status" value="1"/>
</dbReference>
<evidence type="ECO:0000313" key="11">
    <source>
        <dbReference type="EMBL" id="RST85338.1"/>
    </source>
</evidence>
<evidence type="ECO:0000256" key="9">
    <source>
        <dbReference type="SAM" id="SignalP"/>
    </source>
</evidence>
<comment type="similarity">
    <text evidence="2">Belongs to the TPS (TC 1.B.20) family.</text>
</comment>
<feature type="chain" id="PRO_5018647785" evidence="9">
    <location>
        <begin position="37"/>
        <end position="557"/>
    </location>
</feature>
<sequence length="557" mass="60019">MRIRAAEQMHGRLRVGIGAAVMFGVAASFGAGAAHAQDPTSTLIQQLEQRLEEFERQNRVEQQGDPVITDPLRRADLPPPGGPTITLLDVEFENDSEFLSDAELRDIAQQYIGRPIDFSEIARLVRTVNDLYAERGIVTASAILPPQDLSDRVLNIRLIEGRLGSIAVVGDRRTRDQFILDRVRLVKGDRVVDVPTASRDITFSNRTSLMQMRMLLQPGATFGLTDIALGITEPPRNQLTAYVDNQGVESTGDVTAGLIWRHYGALGIDDSFLAFLTRSRGSVSGTFNYDLPVSSFGTRLGVGYTGTGTTVVDGPAEPLDVTGEAHAGTVTISQALLATTGWLVQANTSVSYGSSKSNIGPVPQVDALTTRVVVGVPISHTGERHNIYIQPQVVYAHVEDQLAPDPISGRDIVLFTGSGGGTLAYDQRYSAHVRGAWQYTGEELIPGNLLFNVGGPTTVRGYPSDGVAGDSGYFLQAELSRRFSESFAGLNTFVFADVGEVFSTFPDRTTLVSAGLGLSYDIGTQATFELTAAFPILDAMANQPDVAVYGRLTARMF</sequence>
<comment type="caution">
    <text evidence="11">The sequence shown here is derived from an EMBL/GenBank/DDBJ whole genome shotgun (WGS) entry which is preliminary data.</text>
</comment>
<organism evidence="11 12">
    <name type="scientific">Aquibium carbonis</name>
    <dbReference type="NCBI Taxonomy" id="2495581"/>
    <lineage>
        <taxon>Bacteria</taxon>
        <taxon>Pseudomonadati</taxon>
        <taxon>Pseudomonadota</taxon>
        <taxon>Alphaproteobacteria</taxon>
        <taxon>Hyphomicrobiales</taxon>
        <taxon>Phyllobacteriaceae</taxon>
        <taxon>Aquibium</taxon>
    </lineage>
</organism>
<dbReference type="Proteomes" id="UP000278398">
    <property type="component" value="Unassembled WGS sequence"/>
</dbReference>
<feature type="signal peptide" evidence="9">
    <location>
        <begin position="1"/>
        <end position="36"/>
    </location>
</feature>
<dbReference type="InterPro" id="IPR051544">
    <property type="entry name" value="TPS_OM_transporter"/>
</dbReference>
<gene>
    <name evidence="11" type="ORF">EJC49_15750</name>
</gene>
<protein>
    <submittedName>
        <fullName evidence="11">ShlB/FhaC/HecB family hemolysin secretion/activation protein</fullName>
    </submittedName>
</protein>
<keyword evidence="4" id="KW-1134">Transmembrane beta strand</keyword>
<accession>A0A3R9Y6N1</accession>
<evidence type="ECO:0000313" key="12">
    <source>
        <dbReference type="Proteomes" id="UP000278398"/>
    </source>
</evidence>
<evidence type="ECO:0000256" key="8">
    <source>
        <dbReference type="ARBA" id="ARBA00023237"/>
    </source>
</evidence>
<dbReference type="GO" id="GO:0009279">
    <property type="term" value="C:cell outer membrane"/>
    <property type="evidence" value="ECO:0007669"/>
    <property type="project" value="UniProtKB-SubCell"/>
</dbReference>